<evidence type="ECO:0000313" key="3">
    <source>
        <dbReference type="Proteomes" id="UP000265816"/>
    </source>
</evidence>
<dbReference type="RefSeq" id="WP_119113040.1">
    <property type="nucleotide sequence ID" value="NZ_CBCSEO010000021.1"/>
</dbReference>
<evidence type="ECO:0008006" key="4">
    <source>
        <dbReference type="Google" id="ProtNLM"/>
    </source>
</evidence>
<sequence>MNCPACGEIFVKNQFRDVCGNCWKEQEQAYDVVSKYMRKRENRAATILQVVEATGVDEELILRFVKTGRLQIAQFPNLGYPCDKCGSIIREGRICGSCAAKMREELDQFNKEEERKKQIQRNPTFFSKKS</sequence>
<dbReference type="OrthoDB" id="1739831at2"/>
<dbReference type="InterPro" id="IPR022258">
    <property type="entry name" value="Flagellar_operon_YvyF"/>
</dbReference>
<comment type="caution">
    <text evidence="2">The sequence shown here is derived from an EMBL/GenBank/DDBJ whole genome shotgun (WGS) entry which is preliminary data.</text>
</comment>
<accession>A0A398B590</accession>
<name>A0A398B590_9BACI</name>
<organism evidence="2 3">
    <name type="scientific">Mesobacillus zeae</name>
    <dbReference type="NCBI Taxonomy" id="1917180"/>
    <lineage>
        <taxon>Bacteria</taxon>
        <taxon>Bacillati</taxon>
        <taxon>Bacillota</taxon>
        <taxon>Bacilli</taxon>
        <taxon>Bacillales</taxon>
        <taxon>Bacillaceae</taxon>
        <taxon>Mesobacillus</taxon>
    </lineage>
</organism>
<dbReference type="Proteomes" id="UP000265816">
    <property type="component" value="Unassembled WGS sequence"/>
</dbReference>
<evidence type="ECO:0000256" key="1">
    <source>
        <dbReference type="SAM" id="MobiDB-lite"/>
    </source>
</evidence>
<proteinExistence type="predicted"/>
<dbReference type="AlphaFoldDB" id="A0A398B590"/>
<dbReference type="NCBIfam" id="TIGR03826">
    <property type="entry name" value="YvyF"/>
    <property type="match status" value="1"/>
</dbReference>
<evidence type="ECO:0000313" key="2">
    <source>
        <dbReference type="EMBL" id="RID84987.1"/>
    </source>
</evidence>
<reference evidence="2 3" key="1">
    <citation type="submission" date="2018-08" db="EMBL/GenBank/DDBJ databases">
        <title>Bacillus jemisoniae sp. nov., Bacillus chryseoplanitiae sp. nov., Bacillus resnikiae sp. nov., and Bacillus frankliniae sp. nov., isolated from Viking spacecraft and associated surfaces.</title>
        <authorList>
            <person name="Seuylemezian A."/>
            <person name="Vaishampayan P."/>
        </authorList>
    </citation>
    <scope>NUCLEOTIDE SEQUENCE [LARGE SCALE GENOMIC DNA]</scope>
    <source>
        <strain evidence="2 3">JJ-247</strain>
    </source>
</reference>
<protein>
    <recommendedName>
        <fullName evidence="4">Flagellar protein</fullName>
    </recommendedName>
</protein>
<feature type="region of interest" description="Disordered" evidence="1">
    <location>
        <begin position="111"/>
        <end position="130"/>
    </location>
</feature>
<dbReference type="EMBL" id="QWVT01000018">
    <property type="protein sequence ID" value="RID84987.1"/>
    <property type="molecule type" value="Genomic_DNA"/>
</dbReference>
<gene>
    <name evidence="2" type="ORF">D1970_10965</name>
</gene>
<feature type="compositionally biased region" description="Polar residues" evidence="1">
    <location>
        <begin position="120"/>
        <end position="130"/>
    </location>
</feature>
<keyword evidence="3" id="KW-1185">Reference proteome</keyword>